<dbReference type="CDD" id="cd06170">
    <property type="entry name" value="LuxR_C_like"/>
    <property type="match status" value="1"/>
</dbReference>
<feature type="domain" description="HTH luxR-type" evidence="4">
    <location>
        <begin position="175"/>
        <end position="240"/>
    </location>
</feature>
<evidence type="ECO:0000256" key="2">
    <source>
        <dbReference type="ARBA" id="ARBA00023125"/>
    </source>
</evidence>
<keyword evidence="2 5" id="KW-0238">DNA-binding</keyword>
<dbReference type="PROSITE" id="PS50043">
    <property type="entry name" value="HTH_LUXR_2"/>
    <property type="match status" value="1"/>
</dbReference>
<evidence type="ECO:0000256" key="3">
    <source>
        <dbReference type="ARBA" id="ARBA00023163"/>
    </source>
</evidence>
<dbReference type="GO" id="GO:0003677">
    <property type="term" value="F:DNA binding"/>
    <property type="evidence" value="ECO:0007669"/>
    <property type="project" value="UniProtKB-KW"/>
</dbReference>
<dbReference type="SUPFAM" id="SSF46894">
    <property type="entry name" value="C-terminal effector domain of the bipartite response regulators"/>
    <property type="match status" value="1"/>
</dbReference>
<evidence type="ECO:0000259" key="4">
    <source>
        <dbReference type="PROSITE" id="PS50043"/>
    </source>
</evidence>
<keyword evidence="1" id="KW-0805">Transcription regulation</keyword>
<keyword evidence="6" id="KW-1185">Reference proteome</keyword>
<evidence type="ECO:0000313" key="5">
    <source>
        <dbReference type="EMBL" id="MBM7631276.1"/>
    </source>
</evidence>
<dbReference type="InterPro" id="IPR016032">
    <property type="entry name" value="Sig_transdc_resp-reg_C-effctor"/>
</dbReference>
<dbReference type="RefSeq" id="WP_042414981.1">
    <property type="nucleotide sequence ID" value="NZ_JAFBEC010000001.1"/>
</dbReference>
<dbReference type="Gene3D" id="1.10.10.10">
    <property type="entry name" value="Winged helix-like DNA-binding domain superfamily/Winged helix DNA-binding domain"/>
    <property type="match status" value="1"/>
</dbReference>
<accession>A0ABS2P826</accession>
<evidence type="ECO:0000256" key="1">
    <source>
        <dbReference type="ARBA" id="ARBA00023015"/>
    </source>
</evidence>
<dbReference type="PANTHER" id="PTHR43214">
    <property type="entry name" value="TWO-COMPONENT RESPONSE REGULATOR"/>
    <property type="match status" value="1"/>
</dbReference>
<dbReference type="Proteomes" id="UP000741863">
    <property type="component" value="Unassembled WGS sequence"/>
</dbReference>
<protein>
    <submittedName>
        <fullName evidence="5">DNA-binding NarL/FixJ family response regulator</fullName>
    </submittedName>
</protein>
<comment type="caution">
    <text evidence="5">The sequence shown here is derived from an EMBL/GenBank/DDBJ whole genome shotgun (WGS) entry which is preliminary data.</text>
</comment>
<evidence type="ECO:0000313" key="6">
    <source>
        <dbReference type="Proteomes" id="UP000741863"/>
    </source>
</evidence>
<dbReference type="InterPro" id="IPR036388">
    <property type="entry name" value="WH-like_DNA-bd_sf"/>
</dbReference>
<dbReference type="PRINTS" id="PR00038">
    <property type="entry name" value="HTHLUXR"/>
</dbReference>
<dbReference type="Pfam" id="PF00196">
    <property type="entry name" value="GerE"/>
    <property type="match status" value="1"/>
</dbReference>
<dbReference type="EMBL" id="JAFBEC010000001">
    <property type="protein sequence ID" value="MBM7631276.1"/>
    <property type="molecule type" value="Genomic_DNA"/>
</dbReference>
<proteinExistence type="predicted"/>
<organism evidence="5 6">
    <name type="scientific">Geomicrobium sediminis</name>
    <dbReference type="NCBI Taxonomy" id="1347788"/>
    <lineage>
        <taxon>Bacteria</taxon>
        <taxon>Bacillati</taxon>
        <taxon>Bacillota</taxon>
        <taxon>Bacilli</taxon>
        <taxon>Bacillales</taxon>
        <taxon>Geomicrobium</taxon>
    </lineage>
</organism>
<name>A0ABS2P826_9BACL</name>
<keyword evidence="3" id="KW-0804">Transcription</keyword>
<gene>
    <name evidence="5" type="ORF">JOD17_000367</name>
</gene>
<dbReference type="SMART" id="SM00421">
    <property type="entry name" value="HTH_LUXR"/>
    <property type="match status" value="1"/>
</dbReference>
<dbReference type="InterPro" id="IPR039420">
    <property type="entry name" value="WalR-like"/>
</dbReference>
<reference evidence="5 6" key="1">
    <citation type="submission" date="2021-01" db="EMBL/GenBank/DDBJ databases">
        <title>Genomic Encyclopedia of Type Strains, Phase IV (KMG-IV): sequencing the most valuable type-strain genomes for metagenomic binning, comparative biology and taxonomic classification.</title>
        <authorList>
            <person name="Goeker M."/>
        </authorList>
    </citation>
    <scope>NUCLEOTIDE SEQUENCE [LARGE SCALE GENOMIC DNA]</scope>
    <source>
        <strain evidence="5 6">DSM 25540</strain>
    </source>
</reference>
<dbReference type="InterPro" id="IPR000792">
    <property type="entry name" value="Tscrpt_reg_LuxR_C"/>
</dbReference>
<sequence length="245" mass="27519">MHTSAQLHFGNKTGKTLPFLWLQLGGKRNDEFLLTALKASGFKTKYLEQIPDTVDDVVNDVSLLSKEESFYLLESGRLYGLMNRFRICAAIPADTPDLLKKTVESDITTLICINQSSRSIAQHFATAIDYSSYVDPLLQTELIEVLRLNRSSVINEPPFEIVKRNMDPDALMLDHAKASIRLTASECRVLDSILKGKSNRKIAEDDFLSVSTVNNHVSQLTKKINANDRTHAIKRVIQLGWLRSG</sequence>